<dbReference type="AlphaFoldDB" id="A0A392S888"/>
<name>A0A392S888_9FABA</name>
<evidence type="ECO:0000313" key="2">
    <source>
        <dbReference type="Proteomes" id="UP000265520"/>
    </source>
</evidence>
<dbReference type="EMBL" id="LXQA010330024">
    <property type="protein sequence ID" value="MCI44394.1"/>
    <property type="molecule type" value="Genomic_DNA"/>
</dbReference>
<comment type="caution">
    <text evidence="1">The sequence shown here is derived from an EMBL/GenBank/DDBJ whole genome shotgun (WGS) entry which is preliminary data.</text>
</comment>
<organism evidence="1 2">
    <name type="scientific">Trifolium medium</name>
    <dbReference type="NCBI Taxonomy" id="97028"/>
    <lineage>
        <taxon>Eukaryota</taxon>
        <taxon>Viridiplantae</taxon>
        <taxon>Streptophyta</taxon>
        <taxon>Embryophyta</taxon>
        <taxon>Tracheophyta</taxon>
        <taxon>Spermatophyta</taxon>
        <taxon>Magnoliopsida</taxon>
        <taxon>eudicotyledons</taxon>
        <taxon>Gunneridae</taxon>
        <taxon>Pentapetalae</taxon>
        <taxon>rosids</taxon>
        <taxon>fabids</taxon>
        <taxon>Fabales</taxon>
        <taxon>Fabaceae</taxon>
        <taxon>Papilionoideae</taxon>
        <taxon>50 kb inversion clade</taxon>
        <taxon>NPAAA clade</taxon>
        <taxon>Hologalegina</taxon>
        <taxon>IRL clade</taxon>
        <taxon>Trifolieae</taxon>
        <taxon>Trifolium</taxon>
    </lineage>
</organism>
<accession>A0A392S888</accession>
<dbReference type="Proteomes" id="UP000265520">
    <property type="component" value="Unassembled WGS sequence"/>
</dbReference>
<protein>
    <submittedName>
        <fullName evidence="1">Uncharacterized protein</fullName>
    </submittedName>
</protein>
<evidence type="ECO:0000313" key="1">
    <source>
        <dbReference type="EMBL" id="MCI44394.1"/>
    </source>
</evidence>
<feature type="non-terminal residue" evidence="1">
    <location>
        <position position="73"/>
    </location>
</feature>
<reference evidence="1 2" key="1">
    <citation type="journal article" date="2018" name="Front. Plant Sci.">
        <title>Red Clover (Trifolium pratense) and Zigzag Clover (T. medium) - A Picture of Genomic Similarities and Differences.</title>
        <authorList>
            <person name="Dluhosova J."/>
            <person name="Istvanek J."/>
            <person name="Nedelnik J."/>
            <person name="Repkova J."/>
        </authorList>
    </citation>
    <scope>NUCLEOTIDE SEQUENCE [LARGE SCALE GENOMIC DNA]</scope>
    <source>
        <strain evidence="2">cv. 10/8</strain>
        <tissue evidence="1">Leaf</tissue>
    </source>
</reference>
<sequence>MMRNSERVLMCIGCQPSGGRFVKLSTSGAAVRITIQLDVEVLLGEVTSSGWVVLHQVSEFVVHLGQSCEECLK</sequence>
<keyword evidence="2" id="KW-1185">Reference proteome</keyword>
<proteinExistence type="predicted"/>